<keyword evidence="3" id="KW-0285">Flavoprotein</keyword>
<comment type="similarity">
    <text evidence="2">Belongs to the class-III pyridine nucleotide-disulfide oxidoreductase family.</text>
</comment>
<evidence type="ECO:0000313" key="9">
    <source>
        <dbReference type="Proteomes" id="UP000663452"/>
    </source>
</evidence>
<dbReference type="PRINTS" id="PR00368">
    <property type="entry name" value="FADPNR"/>
</dbReference>
<evidence type="ECO:0000256" key="5">
    <source>
        <dbReference type="ARBA" id="ARBA00023002"/>
    </source>
</evidence>
<reference evidence="8 9" key="1">
    <citation type="submission" date="2021-02" db="EMBL/GenBank/DDBJ databases">
        <title>Paenibacillus tianjinensis sp. nov.</title>
        <authorList>
            <person name="Liu H."/>
        </authorList>
    </citation>
    <scope>NUCLEOTIDE SEQUENCE [LARGE SCALE GENOMIC DNA]</scope>
    <source>
        <strain evidence="8 9">TB2019</strain>
    </source>
</reference>
<dbReference type="Proteomes" id="UP000663452">
    <property type="component" value="Chromosome"/>
</dbReference>
<dbReference type="PANTHER" id="PTHR43429">
    <property type="entry name" value="PYRIDINE NUCLEOTIDE-DISULFIDE OXIDOREDUCTASE DOMAIN-CONTAINING"/>
    <property type="match status" value="1"/>
</dbReference>
<evidence type="ECO:0000256" key="4">
    <source>
        <dbReference type="ARBA" id="ARBA00022827"/>
    </source>
</evidence>
<feature type="domain" description="Rhodanese" evidence="7">
    <location>
        <begin position="464"/>
        <end position="545"/>
    </location>
</feature>
<dbReference type="PROSITE" id="PS50206">
    <property type="entry name" value="RHODANESE_3"/>
    <property type="match status" value="1"/>
</dbReference>
<dbReference type="PANTHER" id="PTHR43429:SF1">
    <property type="entry name" value="NAD(P)H SULFUR OXIDOREDUCTASE (COA-DEPENDENT)"/>
    <property type="match status" value="1"/>
</dbReference>
<keyword evidence="6" id="KW-0676">Redox-active center</keyword>
<dbReference type="Pfam" id="PF07992">
    <property type="entry name" value="Pyr_redox_2"/>
    <property type="match status" value="1"/>
</dbReference>
<dbReference type="PRINTS" id="PR00411">
    <property type="entry name" value="PNDRDTASEI"/>
</dbReference>
<dbReference type="SUPFAM" id="SSF51905">
    <property type="entry name" value="FAD/NAD(P)-binding domain"/>
    <property type="match status" value="1"/>
</dbReference>
<keyword evidence="5" id="KW-0560">Oxidoreductase</keyword>
<proteinExistence type="inferred from homology"/>
<evidence type="ECO:0000256" key="3">
    <source>
        <dbReference type="ARBA" id="ARBA00022630"/>
    </source>
</evidence>
<dbReference type="InterPro" id="IPR016156">
    <property type="entry name" value="FAD/NAD-linked_Rdtase_dimer_sf"/>
</dbReference>
<accession>A0ABX7LHE3</accession>
<keyword evidence="4" id="KW-0274">FAD</keyword>
<dbReference type="SUPFAM" id="SSF55424">
    <property type="entry name" value="FAD/NAD-linked reductases, dimerisation (C-terminal) domain"/>
    <property type="match status" value="1"/>
</dbReference>
<keyword evidence="9" id="KW-1185">Reference proteome</keyword>
<dbReference type="SUPFAM" id="SSF52821">
    <property type="entry name" value="Rhodanese/Cell cycle control phosphatase"/>
    <property type="match status" value="1"/>
</dbReference>
<comment type="cofactor">
    <cofactor evidence="1">
        <name>FAD</name>
        <dbReference type="ChEBI" id="CHEBI:57692"/>
    </cofactor>
</comment>
<dbReference type="SMART" id="SM00450">
    <property type="entry name" value="RHOD"/>
    <property type="match status" value="1"/>
</dbReference>
<dbReference type="Pfam" id="PF00581">
    <property type="entry name" value="Rhodanese"/>
    <property type="match status" value="1"/>
</dbReference>
<dbReference type="InterPro" id="IPR001763">
    <property type="entry name" value="Rhodanese-like_dom"/>
</dbReference>
<evidence type="ECO:0000313" key="8">
    <source>
        <dbReference type="EMBL" id="QSF47514.1"/>
    </source>
</evidence>
<dbReference type="InterPro" id="IPR036873">
    <property type="entry name" value="Rhodanese-like_dom_sf"/>
</dbReference>
<evidence type="ECO:0000256" key="1">
    <source>
        <dbReference type="ARBA" id="ARBA00001974"/>
    </source>
</evidence>
<organism evidence="8 9">
    <name type="scientific">Paenibacillus tianjinensis</name>
    <dbReference type="NCBI Taxonomy" id="2810347"/>
    <lineage>
        <taxon>Bacteria</taxon>
        <taxon>Bacillati</taxon>
        <taxon>Bacillota</taxon>
        <taxon>Bacilli</taxon>
        <taxon>Bacillales</taxon>
        <taxon>Paenibacillaceae</taxon>
        <taxon>Paenibacillus</taxon>
    </lineage>
</organism>
<dbReference type="InterPro" id="IPR023753">
    <property type="entry name" value="FAD/NAD-binding_dom"/>
</dbReference>
<dbReference type="Gene3D" id="3.40.250.10">
    <property type="entry name" value="Rhodanese-like domain"/>
    <property type="match status" value="1"/>
</dbReference>
<dbReference type="InterPro" id="IPR036188">
    <property type="entry name" value="FAD/NAD-bd_sf"/>
</dbReference>
<sequence length="555" mass="61146">MKIIIVGSVAAGTSVAAKARRNDESAEIIVYEKGPDISYSICGIPYYLGNEVEDLSELIPRDKKWFEARYNVKMNINHEVTAIDPVNQTIRVTDLSNGAEVEETFDKLVLATGANVTIPGYVDSQMKNIFPVRTMEDTRHIDAFIQEADPKQAVIIGGGYIGMEIAEQFTHRGIKSIIIQRGSHIMSSFDPEISFRVQEHLQLNGVEVYTNEEVTAIHQDDSHLVHAVETKSGHRFNADIVILATGVRPNVTLAQQAGLQLGPTGAIQVDKHMRTSHENIYAVGDVAESYSSITRKPFYHPLGSTANKMGRIAGDVITGGELEFHGVLGTGIFRVFELAVGTTGLTEQAARNEGFDVEVLYNLKPARAEYLNGKELLIKAIADRKSGRLLGAQAIGTEGVDKRLDVLATALHFKANVEDLFHLDLAYAPPFSTTKDPVMYTGMALHNAISRNLPLLSPAELVGKEDDYQIIDTRSRKQYEASHVQGAQHISLKDLREKASTLDPKKRTVTYCNKGTTGNAAQNILINLGFEKVYNLSGGNKNYQVYRRYLNSSNT</sequence>
<gene>
    <name evidence="8" type="ORF">JRJ22_13670</name>
</gene>
<dbReference type="InterPro" id="IPR050260">
    <property type="entry name" value="FAD-bd_OxRdtase"/>
</dbReference>
<dbReference type="RefSeq" id="WP_054940721.1">
    <property type="nucleotide sequence ID" value="NZ_CP070969.1"/>
</dbReference>
<protein>
    <submittedName>
        <fullName evidence="8">FAD-dependent oxidoreductase</fullName>
    </submittedName>
</protein>
<evidence type="ECO:0000256" key="2">
    <source>
        <dbReference type="ARBA" id="ARBA00009130"/>
    </source>
</evidence>
<dbReference type="Gene3D" id="3.50.50.60">
    <property type="entry name" value="FAD/NAD(P)-binding domain"/>
    <property type="match status" value="2"/>
</dbReference>
<name>A0ABX7LHE3_9BACL</name>
<dbReference type="EMBL" id="CP070969">
    <property type="protein sequence ID" value="QSF47514.1"/>
    <property type="molecule type" value="Genomic_DNA"/>
</dbReference>
<evidence type="ECO:0000259" key="7">
    <source>
        <dbReference type="PROSITE" id="PS50206"/>
    </source>
</evidence>
<dbReference type="Pfam" id="PF02852">
    <property type="entry name" value="Pyr_redox_dim"/>
    <property type="match status" value="1"/>
</dbReference>
<dbReference type="InterPro" id="IPR004099">
    <property type="entry name" value="Pyr_nucl-diS_OxRdtase_dimer"/>
</dbReference>
<evidence type="ECO:0000256" key="6">
    <source>
        <dbReference type="ARBA" id="ARBA00023284"/>
    </source>
</evidence>